<dbReference type="GO" id="GO:0030154">
    <property type="term" value="P:cell differentiation"/>
    <property type="evidence" value="ECO:0007669"/>
    <property type="project" value="UniProtKB-KW"/>
</dbReference>
<dbReference type="PROSITE" id="PS50071">
    <property type="entry name" value="HOMEOBOX_2"/>
    <property type="match status" value="1"/>
</dbReference>
<feature type="compositionally biased region" description="Polar residues" evidence="14">
    <location>
        <begin position="15"/>
        <end position="30"/>
    </location>
</feature>
<dbReference type="GO" id="GO:0050793">
    <property type="term" value="P:regulation of developmental process"/>
    <property type="evidence" value="ECO:0007669"/>
    <property type="project" value="InterPro"/>
</dbReference>
<dbReference type="GO" id="GO:0003700">
    <property type="term" value="F:DNA-binding transcription factor activity"/>
    <property type="evidence" value="ECO:0007669"/>
    <property type="project" value="InterPro"/>
</dbReference>
<evidence type="ECO:0000256" key="13">
    <source>
        <dbReference type="RuleBase" id="RU000682"/>
    </source>
</evidence>
<name>A0A8X8Z5I6_SALSN</name>
<keyword evidence="17" id="KW-1185">Reference proteome</keyword>
<evidence type="ECO:0000313" key="17">
    <source>
        <dbReference type="Proteomes" id="UP000298416"/>
    </source>
</evidence>
<dbReference type="PANTHER" id="PTHR47288">
    <property type="entry name" value="WUSCHEL-RELATED HOMEOBOX 9"/>
    <property type="match status" value="1"/>
</dbReference>
<evidence type="ECO:0000256" key="1">
    <source>
        <dbReference type="ARBA" id="ARBA00004123"/>
    </source>
</evidence>
<evidence type="ECO:0000256" key="9">
    <source>
        <dbReference type="ARBA" id="ARBA00023242"/>
    </source>
</evidence>
<dbReference type="GO" id="GO:0003677">
    <property type="term" value="F:DNA binding"/>
    <property type="evidence" value="ECO:0007669"/>
    <property type="project" value="UniProtKB-UniRule"/>
</dbReference>
<evidence type="ECO:0000256" key="8">
    <source>
        <dbReference type="ARBA" id="ARBA00023163"/>
    </source>
</evidence>
<evidence type="ECO:0000259" key="15">
    <source>
        <dbReference type="PROSITE" id="PS50071"/>
    </source>
</evidence>
<comment type="subcellular location">
    <subcellularLocation>
        <location evidence="1 12 13">Nucleus</location>
    </subcellularLocation>
</comment>
<keyword evidence="2" id="KW-0217">Developmental protein</keyword>
<evidence type="ECO:0000256" key="7">
    <source>
        <dbReference type="ARBA" id="ARBA00023155"/>
    </source>
</evidence>
<evidence type="ECO:0000256" key="6">
    <source>
        <dbReference type="ARBA" id="ARBA00023125"/>
    </source>
</evidence>
<evidence type="ECO:0000256" key="10">
    <source>
        <dbReference type="ARBA" id="ARBA00024040"/>
    </source>
</evidence>
<evidence type="ECO:0000256" key="5">
    <source>
        <dbReference type="ARBA" id="ARBA00023089"/>
    </source>
</evidence>
<feature type="compositionally biased region" description="Low complexity" evidence="14">
    <location>
        <begin position="108"/>
        <end position="128"/>
    </location>
</feature>
<keyword evidence="5" id="KW-0287">Flowering</keyword>
<evidence type="ECO:0000313" key="16">
    <source>
        <dbReference type="EMBL" id="KAG6392012.1"/>
    </source>
</evidence>
<evidence type="ECO:0000256" key="14">
    <source>
        <dbReference type="SAM" id="MobiDB-lite"/>
    </source>
</evidence>
<comment type="similarity">
    <text evidence="10">Belongs to the WUS homeobox family.</text>
</comment>
<sequence length="288" mass="32184">MASSNKHWPSMFKSKPTQDMINSSLTQSNKGGHGCDERTPEPKARWNPRPEQIRILETIFNSGMENPPRDEIRKIRARLQEYGQVGDANVFYWFQNRKSRSKRKQRRLQTSTAPSPSSSSSDKSSGEKSISVSVTDLINSPTASVNQPILAEPFHFPAGQGVCFPAAEQNSSFLLNELVVMSKKNEEHTETIQPNPSASFFIPSPRNDHLLQGAGVEERGPTKSTVFINDVCFEVAVEPFNVRAAFGDDAVLFHTSGQPVMTDGWGVTLHPLHHGGVYYLLRPFMKIW</sequence>
<evidence type="ECO:0000256" key="2">
    <source>
        <dbReference type="ARBA" id="ARBA00022473"/>
    </source>
</evidence>
<gene>
    <name evidence="16" type="ORF">SASPL_146214</name>
</gene>
<dbReference type="SUPFAM" id="SSF46689">
    <property type="entry name" value="Homeodomain-like"/>
    <property type="match status" value="1"/>
</dbReference>
<dbReference type="InterPro" id="IPR044557">
    <property type="entry name" value="WOX8/9-like"/>
</dbReference>
<dbReference type="AlphaFoldDB" id="A0A8X8Z5I6"/>
<proteinExistence type="inferred from homology"/>
<reference evidence="16" key="2">
    <citation type="submission" date="2020-08" db="EMBL/GenBank/DDBJ databases">
        <title>Plant Genome Project.</title>
        <authorList>
            <person name="Zhang R.-G."/>
        </authorList>
    </citation>
    <scope>NUCLEOTIDE SEQUENCE</scope>
    <source>
        <strain evidence="16">Huo1</strain>
        <tissue evidence="16">Leaf</tissue>
    </source>
</reference>
<feature type="region of interest" description="Disordered" evidence="14">
    <location>
        <begin position="101"/>
        <end position="128"/>
    </location>
</feature>
<evidence type="ECO:0000256" key="3">
    <source>
        <dbReference type="ARBA" id="ARBA00022782"/>
    </source>
</evidence>
<dbReference type="Pfam" id="PF00046">
    <property type="entry name" value="Homeodomain"/>
    <property type="match status" value="1"/>
</dbReference>
<feature type="domain" description="Homeobox" evidence="15">
    <location>
        <begin position="39"/>
        <end position="104"/>
    </location>
</feature>
<dbReference type="PANTHER" id="PTHR47288:SF1">
    <property type="entry name" value="WUSCHEL-RELATED HOMEOBOX 9"/>
    <property type="match status" value="1"/>
</dbReference>
<dbReference type="InterPro" id="IPR001356">
    <property type="entry name" value="HD"/>
</dbReference>
<evidence type="ECO:0000256" key="12">
    <source>
        <dbReference type="PROSITE-ProRule" id="PRU00108"/>
    </source>
</evidence>
<comment type="caution">
    <text evidence="16">The sequence shown here is derived from an EMBL/GenBank/DDBJ whole genome shotgun (WGS) entry which is preliminary data.</text>
</comment>
<dbReference type="GO" id="GO:0009908">
    <property type="term" value="P:flower development"/>
    <property type="evidence" value="ECO:0007669"/>
    <property type="project" value="UniProtKB-KW"/>
</dbReference>
<keyword evidence="7 12" id="KW-0371">Homeobox</keyword>
<reference evidence="16" key="1">
    <citation type="submission" date="2018-01" db="EMBL/GenBank/DDBJ databases">
        <authorList>
            <person name="Mao J.F."/>
        </authorList>
    </citation>
    <scope>NUCLEOTIDE SEQUENCE</scope>
    <source>
        <strain evidence="16">Huo1</strain>
        <tissue evidence="16">Leaf</tissue>
    </source>
</reference>
<accession>A0A8X8Z5I6</accession>
<dbReference type="CDD" id="cd00086">
    <property type="entry name" value="homeodomain"/>
    <property type="match status" value="1"/>
</dbReference>
<dbReference type="Proteomes" id="UP000298416">
    <property type="component" value="Unassembled WGS sequence"/>
</dbReference>
<keyword evidence="9 12" id="KW-0539">Nucleus</keyword>
<keyword evidence="8" id="KW-0804">Transcription</keyword>
<protein>
    <recommendedName>
        <fullName evidence="11">Protein WUSCHEL</fullName>
    </recommendedName>
</protein>
<feature type="compositionally biased region" description="Basic and acidic residues" evidence="14">
    <location>
        <begin position="33"/>
        <end position="44"/>
    </location>
</feature>
<dbReference type="GO" id="GO:0005634">
    <property type="term" value="C:nucleus"/>
    <property type="evidence" value="ECO:0007669"/>
    <property type="project" value="UniProtKB-SubCell"/>
</dbReference>
<keyword evidence="6 12" id="KW-0238">DNA-binding</keyword>
<feature type="DNA-binding region" description="Homeobox" evidence="12">
    <location>
        <begin position="41"/>
        <end position="105"/>
    </location>
</feature>
<dbReference type="SMART" id="SM00389">
    <property type="entry name" value="HOX"/>
    <property type="match status" value="1"/>
</dbReference>
<organism evidence="16">
    <name type="scientific">Salvia splendens</name>
    <name type="common">Scarlet sage</name>
    <dbReference type="NCBI Taxonomy" id="180675"/>
    <lineage>
        <taxon>Eukaryota</taxon>
        <taxon>Viridiplantae</taxon>
        <taxon>Streptophyta</taxon>
        <taxon>Embryophyta</taxon>
        <taxon>Tracheophyta</taxon>
        <taxon>Spermatophyta</taxon>
        <taxon>Magnoliopsida</taxon>
        <taxon>eudicotyledons</taxon>
        <taxon>Gunneridae</taxon>
        <taxon>Pentapetalae</taxon>
        <taxon>asterids</taxon>
        <taxon>lamiids</taxon>
        <taxon>Lamiales</taxon>
        <taxon>Lamiaceae</taxon>
        <taxon>Nepetoideae</taxon>
        <taxon>Mentheae</taxon>
        <taxon>Salviinae</taxon>
        <taxon>Salvia</taxon>
        <taxon>Salvia subgen. Calosphace</taxon>
        <taxon>core Calosphace</taxon>
    </lineage>
</organism>
<keyword evidence="4" id="KW-0805">Transcription regulation</keyword>
<evidence type="ECO:0000256" key="4">
    <source>
        <dbReference type="ARBA" id="ARBA00023015"/>
    </source>
</evidence>
<dbReference type="Gene3D" id="1.10.10.60">
    <property type="entry name" value="Homeodomain-like"/>
    <property type="match status" value="1"/>
</dbReference>
<dbReference type="EMBL" id="PNBA02000018">
    <property type="protein sequence ID" value="KAG6392012.1"/>
    <property type="molecule type" value="Genomic_DNA"/>
</dbReference>
<keyword evidence="3" id="KW-0221">Differentiation</keyword>
<dbReference type="FunFam" id="1.10.10.60:FF:000118">
    <property type="entry name" value="WUSCHEL-related homeobox 11"/>
    <property type="match status" value="1"/>
</dbReference>
<dbReference type="InterPro" id="IPR009057">
    <property type="entry name" value="Homeodomain-like_sf"/>
</dbReference>
<evidence type="ECO:0000256" key="11">
    <source>
        <dbReference type="ARBA" id="ARBA00068485"/>
    </source>
</evidence>
<feature type="region of interest" description="Disordered" evidence="14">
    <location>
        <begin position="1"/>
        <end position="48"/>
    </location>
</feature>